<proteinExistence type="predicted"/>
<dbReference type="EMBL" id="JAOYFB010000038">
    <property type="protein sequence ID" value="KAK4028065.1"/>
    <property type="molecule type" value="Genomic_DNA"/>
</dbReference>
<dbReference type="InterPro" id="IPR026960">
    <property type="entry name" value="RVT-Znf"/>
</dbReference>
<protein>
    <recommendedName>
        <fullName evidence="1">Reverse transcriptase zinc-binding domain-containing protein</fullName>
    </recommendedName>
</protein>
<gene>
    <name evidence="2" type="ORF">OUZ56_017243</name>
</gene>
<feature type="domain" description="Reverse transcriptase zinc-binding" evidence="1">
    <location>
        <begin position="110"/>
        <end position="178"/>
    </location>
</feature>
<comment type="caution">
    <text evidence="2">The sequence shown here is derived from an EMBL/GenBank/DDBJ whole genome shotgun (WGS) entry which is preliminary data.</text>
</comment>
<dbReference type="Pfam" id="PF13966">
    <property type="entry name" value="zf-RVT"/>
    <property type="match status" value="1"/>
</dbReference>
<name>A0ABR0ASH0_9CRUS</name>
<keyword evidence="3" id="KW-1185">Reference proteome</keyword>
<sequence>MINTTLFYRSLFLCPIYKVLTGPDSPESSLLRFWLSFPLRNMLQLYNRNKPASVIERPSYLLEPLRQIKDLLSAGILAQGKPMIHKKTYRHWIQEVSGLGKKEILRPDLDWPNIWREIAALPGNVKETMFLFNQRHLPTRTRCHRFDSLADENCQLCHQFPETDEHLVIYCPPRNKVWSWLEGTVRRHGCKTPPENRGDIGPTRHRRTIFTLVAAYIYATWKERSRNRIPTEVEVENLWVSILPPSRDHEFESRWDLLEHSCMAKRMSSKQEITSSSLITDEKDP</sequence>
<evidence type="ECO:0000259" key="1">
    <source>
        <dbReference type="Pfam" id="PF13966"/>
    </source>
</evidence>
<accession>A0ABR0ASH0</accession>
<reference evidence="2 3" key="1">
    <citation type="journal article" date="2023" name="Nucleic Acids Res.">
        <title>The hologenome of Daphnia magna reveals possible DNA methylation and microbiome-mediated evolution of the host genome.</title>
        <authorList>
            <person name="Chaturvedi A."/>
            <person name="Li X."/>
            <person name="Dhandapani V."/>
            <person name="Marshall H."/>
            <person name="Kissane S."/>
            <person name="Cuenca-Cambronero M."/>
            <person name="Asole G."/>
            <person name="Calvet F."/>
            <person name="Ruiz-Romero M."/>
            <person name="Marangio P."/>
            <person name="Guigo R."/>
            <person name="Rago D."/>
            <person name="Mirbahai L."/>
            <person name="Eastwood N."/>
            <person name="Colbourne J.K."/>
            <person name="Zhou J."/>
            <person name="Mallon E."/>
            <person name="Orsini L."/>
        </authorList>
    </citation>
    <scope>NUCLEOTIDE SEQUENCE [LARGE SCALE GENOMIC DNA]</scope>
    <source>
        <strain evidence="2">LRV0_1</strain>
    </source>
</reference>
<dbReference type="Proteomes" id="UP001234178">
    <property type="component" value="Unassembled WGS sequence"/>
</dbReference>
<evidence type="ECO:0000313" key="3">
    <source>
        <dbReference type="Proteomes" id="UP001234178"/>
    </source>
</evidence>
<evidence type="ECO:0000313" key="2">
    <source>
        <dbReference type="EMBL" id="KAK4028065.1"/>
    </source>
</evidence>
<organism evidence="2 3">
    <name type="scientific">Daphnia magna</name>
    <dbReference type="NCBI Taxonomy" id="35525"/>
    <lineage>
        <taxon>Eukaryota</taxon>
        <taxon>Metazoa</taxon>
        <taxon>Ecdysozoa</taxon>
        <taxon>Arthropoda</taxon>
        <taxon>Crustacea</taxon>
        <taxon>Branchiopoda</taxon>
        <taxon>Diplostraca</taxon>
        <taxon>Cladocera</taxon>
        <taxon>Anomopoda</taxon>
        <taxon>Daphniidae</taxon>
        <taxon>Daphnia</taxon>
    </lineage>
</organism>